<dbReference type="Proteomes" id="UP000615446">
    <property type="component" value="Unassembled WGS sequence"/>
</dbReference>
<evidence type="ECO:0000313" key="3">
    <source>
        <dbReference type="Proteomes" id="UP000615446"/>
    </source>
</evidence>
<feature type="transmembrane region" description="Helical" evidence="1">
    <location>
        <begin position="111"/>
        <end position="132"/>
    </location>
</feature>
<feature type="transmembrane region" description="Helical" evidence="1">
    <location>
        <begin position="51"/>
        <end position="68"/>
    </location>
</feature>
<keyword evidence="1" id="KW-1133">Transmembrane helix</keyword>
<feature type="transmembrane region" description="Helical" evidence="1">
    <location>
        <begin position="20"/>
        <end position="39"/>
    </location>
</feature>
<reference evidence="2" key="1">
    <citation type="submission" date="2019-10" db="EMBL/GenBank/DDBJ databases">
        <title>Conservation and host-specific expression of non-tandemly repeated heterogenous ribosome RNA gene in arbuscular mycorrhizal fungi.</title>
        <authorList>
            <person name="Maeda T."/>
            <person name="Kobayashi Y."/>
            <person name="Nakagawa T."/>
            <person name="Ezawa T."/>
            <person name="Yamaguchi K."/>
            <person name="Bino T."/>
            <person name="Nishimoto Y."/>
            <person name="Shigenobu S."/>
            <person name="Kawaguchi M."/>
        </authorList>
    </citation>
    <scope>NUCLEOTIDE SEQUENCE</scope>
    <source>
        <strain evidence="2">HR1</strain>
    </source>
</reference>
<keyword evidence="1" id="KW-0812">Transmembrane</keyword>
<dbReference type="EMBL" id="BLAL01000229">
    <property type="protein sequence ID" value="GES94075.1"/>
    <property type="molecule type" value="Genomic_DNA"/>
</dbReference>
<feature type="transmembrane region" description="Helical" evidence="1">
    <location>
        <begin position="144"/>
        <end position="164"/>
    </location>
</feature>
<keyword evidence="1" id="KW-0472">Membrane</keyword>
<dbReference type="OrthoDB" id="2434437at2759"/>
<comment type="caution">
    <text evidence="2">The sequence shown here is derived from an EMBL/GenBank/DDBJ whole genome shotgun (WGS) entry which is preliminary data.</text>
</comment>
<gene>
    <name evidence="2" type="ORF">RCL2_002081700</name>
</gene>
<protein>
    <submittedName>
        <fullName evidence="2">Uncharacterized protein</fullName>
    </submittedName>
</protein>
<dbReference type="AlphaFoldDB" id="A0A8H3LXE9"/>
<accession>A0A8H3LXE9</accession>
<feature type="transmembrane region" description="Helical" evidence="1">
    <location>
        <begin position="170"/>
        <end position="187"/>
    </location>
</feature>
<organism evidence="2 3">
    <name type="scientific">Rhizophagus clarus</name>
    <dbReference type="NCBI Taxonomy" id="94130"/>
    <lineage>
        <taxon>Eukaryota</taxon>
        <taxon>Fungi</taxon>
        <taxon>Fungi incertae sedis</taxon>
        <taxon>Mucoromycota</taxon>
        <taxon>Glomeromycotina</taxon>
        <taxon>Glomeromycetes</taxon>
        <taxon>Glomerales</taxon>
        <taxon>Glomeraceae</taxon>
        <taxon>Rhizophagus</taxon>
    </lineage>
</organism>
<evidence type="ECO:0000256" key="1">
    <source>
        <dbReference type="SAM" id="Phobius"/>
    </source>
</evidence>
<evidence type="ECO:0000313" key="2">
    <source>
        <dbReference type="EMBL" id="GES94075.1"/>
    </source>
</evidence>
<sequence>MIENFILLTISSLKKSNFIIIWNIAFFSLIPFVSSSITPFVDESYNSHEDLYDAILNTFFPIFFVILFNVSGETGPIKKVFLPLLDDLLYNMVTWVIPLIVSFAYDDLLGIKIFSLVNMVLHVTCAIVAIINNDIKNGGTLFKLTYFIAPVLFYAPNILQTLLIVLNWPINFYFVKACIFILVLSLTRNVSYFTDEVPDDFLATSTMITQQELVDLIRRNFGKNEKKREKEIKVNETIRQMQTSMNEMKETIDDLKKLVGLRKENEITEKEIV</sequence>
<name>A0A8H3LXE9_9GLOM</name>
<feature type="transmembrane region" description="Helical" evidence="1">
    <location>
        <begin position="88"/>
        <end position="105"/>
    </location>
</feature>
<proteinExistence type="predicted"/>